<protein>
    <submittedName>
        <fullName evidence="1">Uncharacterized protein</fullName>
    </submittedName>
</protein>
<evidence type="ECO:0000313" key="1">
    <source>
        <dbReference type="EMBL" id="QDV17742.1"/>
    </source>
</evidence>
<dbReference type="EMBL" id="CP036317">
    <property type="protein sequence ID" value="QDV17742.1"/>
    <property type="molecule type" value="Genomic_DNA"/>
</dbReference>
<proteinExistence type="predicted"/>
<dbReference type="RefSeq" id="WP_145455788.1">
    <property type="nucleotide sequence ID" value="NZ_CP036317.1"/>
</dbReference>
<reference evidence="1 2" key="1">
    <citation type="submission" date="2019-02" db="EMBL/GenBank/DDBJ databases">
        <title>Deep-cultivation of Planctomycetes and their phenomic and genomic characterization uncovers novel biology.</title>
        <authorList>
            <person name="Wiegand S."/>
            <person name="Jogler M."/>
            <person name="Boedeker C."/>
            <person name="Pinto D."/>
            <person name="Vollmers J."/>
            <person name="Rivas-Marin E."/>
            <person name="Kohn T."/>
            <person name="Peeters S.H."/>
            <person name="Heuer A."/>
            <person name="Rast P."/>
            <person name="Oberbeckmann S."/>
            <person name="Bunk B."/>
            <person name="Jeske O."/>
            <person name="Meyerdierks A."/>
            <person name="Storesund J.E."/>
            <person name="Kallscheuer N."/>
            <person name="Luecker S."/>
            <person name="Lage O.M."/>
            <person name="Pohl T."/>
            <person name="Merkel B.J."/>
            <person name="Hornburger P."/>
            <person name="Mueller R.-W."/>
            <person name="Bruemmer F."/>
            <person name="Labrenz M."/>
            <person name="Spormann A.M."/>
            <person name="Op den Camp H."/>
            <person name="Overmann J."/>
            <person name="Amann R."/>
            <person name="Jetten M.S.M."/>
            <person name="Mascher T."/>
            <person name="Medema M.H."/>
            <person name="Devos D.P."/>
            <person name="Kaster A.-K."/>
            <person name="Ovreas L."/>
            <person name="Rohde M."/>
            <person name="Galperin M.Y."/>
            <person name="Jogler C."/>
        </authorList>
    </citation>
    <scope>NUCLEOTIDE SEQUENCE [LARGE SCALE GENOMIC DNA]</scope>
    <source>
        <strain evidence="1 2">Pan153</strain>
    </source>
</reference>
<sequence>MFDPDKDEETCSSRATQFFSTDGLKNIFKDVFLENANKKESGSHLSIAKINRALRYQTLLTEQEIDHVWSCGHCRDSWEMFQVATRNATDPLPSGLRSKLLVDDSPILFPDGTISLESCQFGRLEQLRIEKPNEYFDIINIMAKRLVQYTRLNVSNNSTETIVLAAFGNVVKAIADHASGLMATLGFKQVEAISVTDFEHPKFECERATFVGAKCVCLCDVSHQGRLLKKMASEAQIVFSSKEWIHQLAIIKQIDESDTGFTDHQGLWIEKREQRYSYNDFITKFNARSKDLCLFEPELSRSEIKQQNIVDTRSSSSKLMTSYFLERDAVSINKLLNDNRYLFFLDGYQILPSRTLQPSLPNLRLANPIERVENYFYKKTAQMLKNVIGENIHSLCIAFHERRNSCAGKIAERFSDILYQIYGVAVPTVAVGWAKGCLQTVTRQQVSMLSKSRSVLMVDGAFRTGDAMQSLYRSIAEVVGSRATIQGLTVVGSQSKVVIFPYGAEQEVHIHSILQFPLLPPIPRLSDCTKRVKESAKKIVSEMPEQGNLSRIRDLLLLYIDRSEDRVPDLAVELTKKLVNTTFKNRQLLDIRQSLLEYLDLVPEDELNFVEKFAGKLIHEFYKHGPSLRISAIEDSLLSSFEALEEEEPEFAFELAGNIANKIPESCQFAQLREVLFIYLEKTNPNERNSVEYGSFEEGLFSSETIRTTKHKTFTVLGHAENRKLDKVLFQLKARPEVIKWLKSAPSQKKLKSAYKAHSVLILAALGEFNWLGDSTWVTASQKWFTSAKLEGRWWAFPIVFLLLTERCLSHSYSEFNSEFGIKHLLSARNQLLRINHTSKSFHSSHQLTFDGFEQPKDFYHVPMIMIEVINYCLDLLEPKHLSNALAQVDHFDFNEASVSKRAY</sequence>
<organism evidence="1 2">
    <name type="scientific">Gimesia panareensis</name>
    <dbReference type="NCBI Taxonomy" id="2527978"/>
    <lineage>
        <taxon>Bacteria</taxon>
        <taxon>Pseudomonadati</taxon>
        <taxon>Planctomycetota</taxon>
        <taxon>Planctomycetia</taxon>
        <taxon>Planctomycetales</taxon>
        <taxon>Planctomycetaceae</taxon>
        <taxon>Gimesia</taxon>
    </lineage>
</organism>
<gene>
    <name evidence="1" type="ORF">Pan153_23970</name>
</gene>
<accession>A0A518FN12</accession>
<evidence type="ECO:0000313" key="2">
    <source>
        <dbReference type="Proteomes" id="UP000320839"/>
    </source>
</evidence>
<dbReference type="Proteomes" id="UP000320839">
    <property type="component" value="Chromosome"/>
</dbReference>
<dbReference type="AlphaFoldDB" id="A0A518FN12"/>
<name>A0A518FN12_9PLAN</name>